<dbReference type="InterPro" id="IPR050452">
    <property type="entry name" value="Metacaspase"/>
</dbReference>
<dbReference type="GO" id="GO:0005737">
    <property type="term" value="C:cytoplasm"/>
    <property type="evidence" value="ECO:0007669"/>
    <property type="project" value="TreeGrafter"/>
</dbReference>
<dbReference type="OrthoDB" id="3223806at2759"/>
<organism evidence="3 4">
    <name type="scientific">Exidia glandulosa HHB12029</name>
    <dbReference type="NCBI Taxonomy" id="1314781"/>
    <lineage>
        <taxon>Eukaryota</taxon>
        <taxon>Fungi</taxon>
        <taxon>Dikarya</taxon>
        <taxon>Basidiomycota</taxon>
        <taxon>Agaricomycotina</taxon>
        <taxon>Agaricomycetes</taxon>
        <taxon>Auriculariales</taxon>
        <taxon>Exidiaceae</taxon>
        <taxon>Exidia</taxon>
    </lineage>
</organism>
<feature type="domain" description="Peptidase C14 caspase" evidence="2">
    <location>
        <begin position="121"/>
        <end position="302"/>
    </location>
</feature>
<evidence type="ECO:0000313" key="4">
    <source>
        <dbReference type="Proteomes" id="UP000077266"/>
    </source>
</evidence>
<dbReference type="Proteomes" id="UP000077266">
    <property type="component" value="Unassembled WGS sequence"/>
</dbReference>
<evidence type="ECO:0000313" key="3">
    <source>
        <dbReference type="EMBL" id="KZW02793.1"/>
    </source>
</evidence>
<dbReference type="GO" id="GO:0004197">
    <property type="term" value="F:cysteine-type endopeptidase activity"/>
    <property type="evidence" value="ECO:0007669"/>
    <property type="project" value="InterPro"/>
</dbReference>
<comment type="similarity">
    <text evidence="1">Belongs to the peptidase C14B family.</text>
</comment>
<protein>
    <recommendedName>
        <fullName evidence="2">Peptidase C14 caspase domain-containing protein</fullName>
    </recommendedName>
</protein>
<dbReference type="InterPro" id="IPR011600">
    <property type="entry name" value="Pept_C14_caspase"/>
</dbReference>
<accession>A0A165PXE6</accession>
<evidence type="ECO:0000259" key="2">
    <source>
        <dbReference type="Pfam" id="PF00656"/>
    </source>
</evidence>
<dbReference type="Gene3D" id="3.40.50.12660">
    <property type="match status" value="1"/>
</dbReference>
<proteinExistence type="inferred from homology"/>
<dbReference type="EMBL" id="KV425886">
    <property type="protein sequence ID" value="KZW02793.1"/>
    <property type="molecule type" value="Genomic_DNA"/>
</dbReference>
<name>A0A165PXE6_EXIGL</name>
<dbReference type="Pfam" id="PF00656">
    <property type="entry name" value="Peptidase_C14"/>
    <property type="match status" value="1"/>
</dbReference>
<sequence>MRVGQKRAASTRTFPASTRWGPRVVSPCFADSARQSSHRTRSLFRSTKMLLDRPVLGVAPAGRFDIHIGTVGISSGFSETITGLPTSSISRMTGSVWYRLQRTLFVLTSAADRQVLSTRQESEIKKLRKGARAGDNLIFVFTGHGGSWKDDSDGKSGMMIIPVSGEPIFNVDLHNWLVERLPIGCKLTAIFDCCHSGAALDLQYSAEFTGGDDCAPTERVKWTSNSPDDHSAHWGGIQCLIAGGRRLGAVANVTGRRKIYSLSASRVEQNAYEHRNGITMVDLIVRLIEIQGKMSMRTLMQKLSRCYLKINTDMYRHRTRYTYTGQDPQLSSTESLEIDQDEPFIDSAILQ</sequence>
<dbReference type="InParanoid" id="A0A165PXE6"/>
<evidence type="ECO:0000256" key="1">
    <source>
        <dbReference type="ARBA" id="ARBA00009005"/>
    </source>
</evidence>
<dbReference type="PANTHER" id="PTHR48104">
    <property type="entry name" value="METACASPASE-4"/>
    <property type="match status" value="1"/>
</dbReference>
<reference evidence="3 4" key="1">
    <citation type="journal article" date="2016" name="Mol. Biol. Evol.">
        <title>Comparative Genomics of Early-Diverging Mushroom-Forming Fungi Provides Insights into the Origins of Lignocellulose Decay Capabilities.</title>
        <authorList>
            <person name="Nagy L.G."/>
            <person name="Riley R."/>
            <person name="Tritt A."/>
            <person name="Adam C."/>
            <person name="Daum C."/>
            <person name="Floudas D."/>
            <person name="Sun H."/>
            <person name="Yadav J.S."/>
            <person name="Pangilinan J."/>
            <person name="Larsson K.H."/>
            <person name="Matsuura K."/>
            <person name="Barry K."/>
            <person name="Labutti K."/>
            <person name="Kuo R."/>
            <person name="Ohm R.A."/>
            <person name="Bhattacharya S.S."/>
            <person name="Shirouzu T."/>
            <person name="Yoshinaga Y."/>
            <person name="Martin F.M."/>
            <person name="Grigoriev I.V."/>
            <person name="Hibbett D.S."/>
        </authorList>
    </citation>
    <scope>NUCLEOTIDE SEQUENCE [LARGE SCALE GENOMIC DNA]</scope>
    <source>
        <strain evidence="3 4">HHB12029</strain>
    </source>
</reference>
<keyword evidence="4" id="KW-1185">Reference proteome</keyword>
<dbReference type="GO" id="GO:0006508">
    <property type="term" value="P:proteolysis"/>
    <property type="evidence" value="ECO:0007669"/>
    <property type="project" value="InterPro"/>
</dbReference>
<gene>
    <name evidence="3" type="ORF">EXIGLDRAFT_373193</name>
</gene>
<dbReference type="PANTHER" id="PTHR48104:SF30">
    <property type="entry name" value="METACASPASE-1"/>
    <property type="match status" value="1"/>
</dbReference>
<dbReference type="AlphaFoldDB" id="A0A165PXE6"/>